<evidence type="ECO:0000313" key="14">
    <source>
        <dbReference type="EMBL" id="TPV33247.1"/>
    </source>
</evidence>
<dbReference type="InterPro" id="IPR001930">
    <property type="entry name" value="Peptidase_M1"/>
</dbReference>
<accession>A0A506PJG0</accession>
<evidence type="ECO:0000256" key="10">
    <source>
        <dbReference type="ARBA" id="ARBA00022833"/>
    </source>
</evidence>
<dbReference type="Pfam" id="PF01433">
    <property type="entry name" value="Peptidase_M1"/>
    <property type="match status" value="1"/>
</dbReference>
<feature type="domain" description="Aminopeptidase N-like N-terminal" evidence="13">
    <location>
        <begin position="33"/>
        <end position="192"/>
    </location>
</feature>
<dbReference type="GO" id="GO:0016020">
    <property type="term" value="C:membrane"/>
    <property type="evidence" value="ECO:0007669"/>
    <property type="project" value="TreeGrafter"/>
</dbReference>
<dbReference type="GO" id="GO:0005737">
    <property type="term" value="C:cytoplasm"/>
    <property type="evidence" value="ECO:0007669"/>
    <property type="project" value="TreeGrafter"/>
</dbReference>
<evidence type="ECO:0000256" key="7">
    <source>
        <dbReference type="ARBA" id="ARBA00022670"/>
    </source>
</evidence>
<dbReference type="SUPFAM" id="SSF48371">
    <property type="entry name" value="ARM repeat"/>
    <property type="match status" value="1"/>
</dbReference>
<dbReference type="GO" id="GO:0043171">
    <property type="term" value="P:peptide catabolic process"/>
    <property type="evidence" value="ECO:0007669"/>
    <property type="project" value="TreeGrafter"/>
</dbReference>
<keyword evidence="6" id="KW-0031">Aminopeptidase</keyword>
<dbReference type="OrthoDB" id="100605at2"/>
<keyword evidence="15" id="KW-1185">Reference proteome</keyword>
<dbReference type="GO" id="GO:0006508">
    <property type="term" value="P:proteolysis"/>
    <property type="evidence" value="ECO:0007669"/>
    <property type="project" value="UniProtKB-KW"/>
</dbReference>
<reference evidence="14 15" key="1">
    <citation type="submission" date="2019-06" db="EMBL/GenBank/DDBJ databases">
        <title>Flavobacteriaceae Paucihalobacterium erythroidium CWB-1, complete genome.</title>
        <authorList>
            <person name="Wu S."/>
        </authorList>
    </citation>
    <scope>NUCLEOTIDE SEQUENCE [LARGE SCALE GENOMIC DNA]</scope>
    <source>
        <strain evidence="14 15">CWB-1</strain>
    </source>
</reference>
<dbReference type="Pfam" id="PF17900">
    <property type="entry name" value="Peptidase_M1_N"/>
    <property type="match status" value="1"/>
</dbReference>
<name>A0A506PJG0_9FLAO</name>
<evidence type="ECO:0000256" key="1">
    <source>
        <dbReference type="ARBA" id="ARBA00000098"/>
    </source>
</evidence>
<comment type="caution">
    <text evidence="14">The sequence shown here is derived from an EMBL/GenBank/DDBJ whole genome shotgun (WGS) entry which is preliminary data.</text>
</comment>
<sequence length="663" mass="77719">MRNTFLMLLVFYAQFSFGQQTLDIDFKTASAILHIDLDSAGVSGSIGYTFDVKNKIDTLKIDAHKMHIHKVILNKKPVDFEYNNSQIYIVNQMQPSVDNTLLISYSTQPKQTLYFFKKEDHFNVWSQGQGKYTSHWLPSFDDVNEKLIFNFVFTTDSNYELISNGDLTSKIPGKDGKTDYFYKMKSPMSSYLVALAIGKYLKKTETSTSGIPLEFYYYPEDSLKFESTYRYSKQMFYFLESEIGVKYPWQNYKQVPVHDFLYAGMENTTLTIFSDRFVVDEREFLDRNYVNVNAHELAHQWFGNLVTAKSGKHHWLQEGFATYYALLAEREVFGEDYFYWQLYQYAKQLKIQQEGELATPLLDKKASSLTFYQKGAIVLHLLKSKIGDNAFKQAVANYLNKYAFNSADSNDFIKEVDVMTSENLEEFFNKWLNENSFDYEQVLDVLKSQSTLILDFELIDCEVFQSKCSEYLSMPLHPKIKAKLVAQMPELIKPEHFKESHEVRLSIVTRLNTIALELKPNFESLLDDESYIIIEQALYKLWMNFPEDRAKYLDKTKRLKGNNNYNIRLLWLVLNLNTVNYDAEYQQEYLDELVGFSSDQYHFETREAAFGYLNAIGYWNEAALQNLKSANNHPNWRFRTTVRDLIKNLKNNKALKPYLEDKE</sequence>
<evidence type="ECO:0000256" key="5">
    <source>
        <dbReference type="ARBA" id="ARBA00015611"/>
    </source>
</evidence>
<keyword evidence="11" id="KW-0482">Metalloprotease</keyword>
<evidence type="ECO:0000256" key="6">
    <source>
        <dbReference type="ARBA" id="ARBA00022438"/>
    </source>
</evidence>
<dbReference type="InterPro" id="IPR027268">
    <property type="entry name" value="Peptidase_M4/M1_CTD_sf"/>
</dbReference>
<keyword evidence="10" id="KW-0862">Zinc</keyword>
<organism evidence="14 15">
    <name type="scientific">Paucihalobacter ruber</name>
    <dbReference type="NCBI Taxonomy" id="2567861"/>
    <lineage>
        <taxon>Bacteria</taxon>
        <taxon>Pseudomonadati</taxon>
        <taxon>Bacteroidota</taxon>
        <taxon>Flavobacteriia</taxon>
        <taxon>Flavobacteriales</taxon>
        <taxon>Flavobacteriaceae</taxon>
        <taxon>Paucihalobacter</taxon>
    </lineage>
</organism>
<dbReference type="PRINTS" id="PR00756">
    <property type="entry name" value="ALADIPTASE"/>
</dbReference>
<evidence type="ECO:0000259" key="12">
    <source>
        <dbReference type="Pfam" id="PF01433"/>
    </source>
</evidence>
<gene>
    <name evidence="14" type="ORF">FJ651_09130</name>
</gene>
<comment type="cofactor">
    <cofactor evidence="2">
        <name>Zn(2+)</name>
        <dbReference type="ChEBI" id="CHEBI:29105"/>
    </cofactor>
</comment>
<dbReference type="GO" id="GO:0008270">
    <property type="term" value="F:zinc ion binding"/>
    <property type="evidence" value="ECO:0007669"/>
    <property type="project" value="InterPro"/>
</dbReference>
<evidence type="ECO:0000256" key="3">
    <source>
        <dbReference type="ARBA" id="ARBA00010136"/>
    </source>
</evidence>
<dbReference type="EC" id="3.4.11.2" evidence="4"/>
<evidence type="ECO:0000256" key="4">
    <source>
        <dbReference type="ARBA" id="ARBA00012564"/>
    </source>
</evidence>
<evidence type="ECO:0000256" key="2">
    <source>
        <dbReference type="ARBA" id="ARBA00001947"/>
    </source>
</evidence>
<evidence type="ECO:0000313" key="15">
    <source>
        <dbReference type="Proteomes" id="UP000317332"/>
    </source>
</evidence>
<comment type="catalytic activity">
    <reaction evidence="1">
        <text>Release of an N-terminal amino acid, Xaa-|-Yaa- from a peptide, amide or arylamide. Xaa is preferably Ala, but may be most amino acids including Pro (slow action). When a terminal hydrophobic residue is followed by a prolyl residue, the two may be released as an intact Xaa-Pro dipeptide.</text>
        <dbReference type="EC" id="3.4.11.2"/>
    </reaction>
</comment>
<proteinExistence type="inferred from homology"/>
<evidence type="ECO:0000256" key="11">
    <source>
        <dbReference type="ARBA" id="ARBA00023049"/>
    </source>
</evidence>
<dbReference type="CDD" id="cd09603">
    <property type="entry name" value="M1_APN_like"/>
    <property type="match status" value="1"/>
</dbReference>
<keyword evidence="9" id="KW-0378">Hydrolase</keyword>
<feature type="domain" description="Peptidase M1 membrane alanine aminopeptidase" evidence="12">
    <location>
        <begin position="232"/>
        <end position="431"/>
    </location>
</feature>
<dbReference type="PANTHER" id="PTHR11533:SF174">
    <property type="entry name" value="PUROMYCIN-SENSITIVE AMINOPEPTIDASE-RELATED"/>
    <property type="match status" value="1"/>
</dbReference>
<dbReference type="RefSeq" id="WP_140990209.1">
    <property type="nucleotide sequence ID" value="NZ_VHIQ01000004.1"/>
</dbReference>
<dbReference type="GO" id="GO:0005615">
    <property type="term" value="C:extracellular space"/>
    <property type="evidence" value="ECO:0007669"/>
    <property type="project" value="TreeGrafter"/>
</dbReference>
<dbReference type="InterPro" id="IPR014782">
    <property type="entry name" value="Peptidase_M1_dom"/>
</dbReference>
<keyword evidence="8" id="KW-0479">Metal-binding</keyword>
<evidence type="ECO:0000259" key="13">
    <source>
        <dbReference type="Pfam" id="PF17900"/>
    </source>
</evidence>
<keyword evidence="7" id="KW-0645">Protease</keyword>
<dbReference type="PANTHER" id="PTHR11533">
    <property type="entry name" value="PROTEASE M1 ZINC METALLOPROTEASE"/>
    <property type="match status" value="1"/>
</dbReference>
<evidence type="ECO:0000256" key="8">
    <source>
        <dbReference type="ARBA" id="ARBA00022723"/>
    </source>
</evidence>
<dbReference type="Gene3D" id="2.60.40.1730">
    <property type="entry name" value="tricorn interacting facor f3 domain"/>
    <property type="match status" value="1"/>
</dbReference>
<dbReference type="GO" id="GO:0070006">
    <property type="term" value="F:metalloaminopeptidase activity"/>
    <property type="evidence" value="ECO:0007669"/>
    <property type="project" value="TreeGrafter"/>
</dbReference>
<dbReference type="SUPFAM" id="SSF55486">
    <property type="entry name" value="Metalloproteases ('zincins'), catalytic domain"/>
    <property type="match status" value="1"/>
</dbReference>
<dbReference type="GO" id="GO:0016285">
    <property type="term" value="F:alanyl aminopeptidase activity"/>
    <property type="evidence" value="ECO:0007669"/>
    <property type="project" value="UniProtKB-EC"/>
</dbReference>
<dbReference type="InterPro" id="IPR016024">
    <property type="entry name" value="ARM-type_fold"/>
</dbReference>
<dbReference type="InterPro" id="IPR050344">
    <property type="entry name" value="Peptidase_M1_aminopeptidases"/>
</dbReference>
<dbReference type="EMBL" id="VHIQ01000004">
    <property type="protein sequence ID" value="TPV33247.1"/>
    <property type="molecule type" value="Genomic_DNA"/>
</dbReference>
<protein>
    <recommendedName>
        <fullName evidence="5">Aminopeptidase N</fullName>
        <ecNumber evidence="4">3.4.11.2</ecNumber>
    </recommendedName>
</protein>
<evidence type="ECO:0000256" key="9">
    <source>
        <dbReference type="ARBA" id="ARBA00022801"/>
    </source>
</evidence>
<dbReference type="Gene3D" id="1.10.390.10">
    <property type="entry name" value="Neutral Protease Domain 2"/>
    <property type="match status" value="1"/>
</dbReference>
<dbReference type="Proteomes" id="UP000317332">
    <property type="component" value="Unassembled WGS sequence"/>
</dbReference>
<dbReference type="InterPro" id="IPR042097">
    <property type="entry name" value="Aminopeptidase_N-like_N_sf"/>
</dbReference>
<dbReference type="InterPro" id="IPR045357">
    <property type="entry name" value="Aminopeptidase_N-like_N"/>
</dbReference>
<dbReference type="SUPFAM" id="SSF63737">
    <property type="entry name" value="Leukotriene A4 hydrolase N-terminal domain"/>
    <property type="match status" value="1"/>
</dbReference>
<dbReference type="AlphaFoldDB" id="A0A506PJG0"/>
<dbReference type="GO" id="GO:0042277">
    <property type="term" value="F:peptide binding"/>
    <property type="evidence" value="ECO:0007669"/>
    <property type="project" value="TreeGrafter"/>
</dbReference>
<comment type="similarity">
    <text evidence="3">Belongs to the peptidase M1 family.</text>
</comment>